<organism evidence="6 7">
    <name type="scientific">Sphingomonas montanisoli</name>
    <dbReference type="NCBI Taxonomy" id="2606412"/>
    <lineage>
        <taxon>Bacteria</taxon>
        <taxon>Pseudomonadati</taxon>
        <taxon>Pseudomonadota</taxon>
        <taxon>Alphaproteobacteria</taxon>
        <taxon>Sphingomonadales</taxon>
        <taxon>Sphingomonadaceae</taxon>
        <taxon>Sphingomonas</taxon>
    </lineage>
</organism>
<keyword evidence="3 6" id="KW-0808">Transferase</keyword>
<dbReference type="InterPro" id="IPR001296">
    <property type="entry name" value="Glyco_trans_1"/>
</dbReference>
<dbReference type="Pfam" id="PF00534">
    <property type="entry name" value="Glycos_transf_1"/>
    <property type="match status" value="1"/>
</dbReference>
<dbReference type="PANTHER" id="PTHR12526">
    <property type="entry name" value="GLYCOSYLTRANSFERASE"/>
    <property type="match status" value="1"/>
</dbReference>
<reference evidence="6 7" key="1">
    <citation type="submission" date="2019-08" db="EMBL/GenBank/DDBJ databases">
        <authorList>
            <person name="Wang G."/>
            <person name="Xu Z."/>
        </authorList>
    </citation>
    <scope>NUCLEOTIDE SEQUENCE [LARGE SCALE GENOMIC DNA]</scope>
    <source>
        <strain evidence="6 7">ZX</strain>
    </source>
</reference>
<evidence type="ECO:0000259" key="4">
    <source>
        <dbReference type="Pfam" id="PF00534"/>
    </source>
</evidence>
<feature type="domain" description="Glycosyl transferase family 1" evidence="4">
    <location>
        <begin position="222"/>
        <end position="375"/>
    </location>
</feature>
<evidence type="ECO:0000259" key="5">
    <source>
        <dbReference type="Pfam" id="PF13439"/>
    </source>
</evidence>
<evidence type="ECO:0000313" key="7">
    <source>
        <dbReference type="Proteomes" id="UP000322077"/>
    </source>
</evidence>
<dbReference type="Gene3D" id="3.40.50.2000">
    <property type="entry name" value="Glycogen Phosphorylase B"/>
    <property type="match status" value="2"/>
</dbReference>
<keyword evidence="7" id="KW-1185">Reference proteome</keyword>
<dbReference type="AlphaFoldDB" id="A0A5D9C373"/>
<gene>
    <name evidence="6" type="ORF">FYJ91_14700</name>
</gene>
<keyword evidence="2" id="KW-0328">Glycosyltransferase</keyword>
<dbReference type="RefSeq" id="WP_149523000.1">
    <property type="nucleotide sequence ID" value="NZ_VTOU01000003.1"/>
</dbReference>
<comment type="caution">
    <text evidence="6">The sequence shown here is derived from an EMBL/GenBank/DDBJ whole genome shotgun (WGS) entry which is preliminary data.</text>
</comment>
<protein>
    <submittedName>
        <fullName evidence="6">Glycosyltransferase family 4 protein</fullName>
    </submittedName>
</protein>
<comment type="similarity">
    <text evidence="1">Belongs to the glycosyltransferase group 1 family. Glycosyltransferase 4 subfamily.</text>
</comment>
<evidence type="ECO:0000256" key="3">
    <source>
        <dbReference type="ARBA" id="ARBA00022679"/>
    </source>
</evidence>
<evidence type="ECO:0000313" key="6">
    <source>
        <dbReference type="EMBL" id="TZG26194.1"/>
    </source>
</evidence>
<evidence type="ECO:0000256" key="1">
    <source>
        <dbReference type="ARBA" id="ARBA00009481"/>
    </source>
</evidence>
<dbReference type="InterPro" id="IPR028098">
    <property type="entry name" value="Glyco_trans_4-like_N"/>
</dbReference>
<dbReference type="PANTHER" id="PTHR12526:SF640">
    <property type="entry name" value="COLANIC ACID BIOSYNTHESIS GLYCOSYLTRANSFERASE WCAL-RELATED"/>
    <property type="match status" value="1"/>
</dbReference>
<dbReference type="SUPFAM" id="SSF53756">
    <property type="entry name" value="UDP-Glycosyltransferase/glycogen phosphorylase"/>
    <property type="match status" value="1"/>
</dbReference>
<dbReference type="EMBL" id="VTOU01000003">
    <property type="protein sequence ID" value="TZG26194.1"/>
    <property type="molecule type" value="Genomic_DNA"/>
</dbReference>
<accession>A0A5D9C373</accession>
<dbReference type="CDD" id="cd03801">
    <property type="entry name" value="GT4_PimA-like"/>
    <property type="match status" value="1"/>
</dbReference>
<name>A0A5D9C373_9SPHN</name>
<dbReference type="Proteomes" id="UP000322077">
    <property type="component" value="Unassembled WGS sequence"/>
</dbReference>
<dbReference type="GO" id="GO:0016757">
    <property type="term" value="F:glycosyltransferase activity"/>
    <property type="evidence" value="ECO:0007669"/>
    <property type="project" value="UniProtKB-KW"/>
</dbReference>
<dbReference type="Pfam" id="PF13439">
    <property type="entry name" value="Glyco_transf_4"/>
    <property type="match status" value="1"/>
</dbReference>
<sequence>MTLAYLLNSYPMTSTTFIRREIEAIERAGVPVKRFAVRHWSETLVDPADVAEQARTEYLLTRNIGVLLIGAVCALVTRPRKIAASWPAWRVMLRASGSGLVRHIGYLLQAIRLQHRCARLGITHIHAHFSTNAAGVAMLCRLIGGPAYSFTVHGPDELVDPAVNAITVKTQHARSIIAISGYCRARLHNALPPDLHDRIVIIPCGIEPAAYAGMPPPSGSDLLCVGRLCPQKGQVEIPAAVAALAERFPDLRVLLVGDGESRPTVEAAIAQHKVADRVRLLGWRSNDEVRALLGQARALLLPSHAEGLPVVIMEALASGRPVISTTIAGIPELVDDTCGWLYPAGSVEGLRDAIAAALEASPERLATMGEEGRQRVAERQDIDRIAPQLLALFAG</sequence>
<proteinExistence type="inferred from homology"/>
<evidence type="ECO:0000256" key="2">
    <source>
        <dbReference type="ARBA" id="ARBA00022676"/>
    </source>
</evidence>
<feature type="domain" description="Glycosyltransferase subfamily 4-like N-terminal" evidence="5">
    <location>
        <begin position="103"/>
        <end position="208"/>
    </location>
</feature>